<comment type="caution">
    <text evidence="2">The sequence shown here is derived from an EMBL/GenBank/DDBJ whole genome shotgun (WGS) entry which is preliminary data.</text>
</comment>
<dbReference type="InterPro" id="IPR025579">
    <property type="entry name" value="DUF4357"/>
</dbReference>
<dbReference type="AlphaFoldDB" id="A0A502KNV9"/>
<keyword evidence="3" id="KW-1185">Reference proteome</keyword>
<feature type="domain" description="DUF4357" evidence="1">
    <location>
        <begin position="229"/>
        <end position="282"/>
    </location>
</feature>
<dbReference type="EMBL" id="SAWY01000036">
    <property type="protein sequence ID" value="TPH13252.1"/>
    <property type="molecule type" value="Genomic_DNA"/>
</dbReference>
<name>A0A502KNV9_9GAMM</name>
<organism evidence="2 3">
    <name type="scientific">Litorilituus lipolyticus</name>
    <dbReference type="NCBI Taxonomy" id="2491017"/>
    <lineage>
        <taxon>Bacteria</taxon>
        <taxon>Pseudomonadati</taxon>
        <taxon>Pseudomonadota</taxon>
        <taxon>Gammaproteobacteria</taxon>
        <taxon>Alteromonadales</taxon>
        <taxon>Colwelliaceae</taxon>
        <taxon>Litorilituus</taxon>
    </lineage>
</organism>
<dbReference type="OrthoDB" id="2656488at2"/>
<gene>
    <name evidence="2" type="ORF">EPA86_13745</name>
</gene>
<evidence type="ECO:0000313" key="3">
    <source>
        <dbReference type="Proteomes" id="UP000315303"/>
    </source>
</evidence>
<dbReference type="RefSeq" id="WP_140604560.1">
    <property type="nucleotide sequence ID" value="NZ_SAWY01000036.1"/>
</dbReference>
<dbReference type="Pfam" id="PF14267">
    <property type="entry name" value="DUF4357"/>
    <property type="match status" value="1"/>
</dbReference>
<dbReference type="CDD" id="cd10447">
    <property type="entry name" value="GIY-YIG_unchar_2"/>
    <property type="match status" value="1"/>
</dbReference>
<reference evidence="2 3" key="1">
    <citation type="submission" date="2019-01" db="EMBL/GenBank/DDBJ databases">
        <title>Litorilituus lipolytica sp. nov., isolated from intertidal sand of the Yellow Sea in China.</title>
        <authorList>
            <person name="Liu A."/>
        </authorList>
    </citation>
    <scope>NUCLEOTIDE SEQUENCE [LARGE SCALE GENOMIC DNA]</scope>
    <source>
        <strain evidence="2 3">RZ04</strain>
    </source>
</reference>
<evidence type="ECO:0000313" key="2">
    <source>
        <dbReference type="EMBL" id="TPH13252.1"/>
    </source>
</evidence>
<sequence>MALGRTIKIYLEDGSVSGIKHAEIVNWTGQAISCPRLQVKRLNSWAESQKPGVYFLYGINESTGKSAVYIGEAENVYERLQNHLAKKDFWNEVVFFTSKDENLTKAHVKHLEASLVSEAKIANRLDILNANTPQKPALPISEQSSMEEYFNNLKILLGVLGHKTLESLTKQSKDTESDNLNISKSSLRLEISNIKAKALLSDEGFIVLKGSQGALTVRKSLSNGYKKFRKQLIENQILNEVNGLFVFSQDCLFTSPSQAAAILVGYAINGRKHWIYESGESLKEREMIVS</sequence>
<evidence type="ECO:0000259" key="1">
    <source>
        <dbReference type="Pfam" id="PF14267"/>
    </source>
</evidence>
<dbReference type="Proteomes" id="UP000315303">
    <property type="component" value="Unassembled WGS sequence"/>
</dbReference>
<proteinExistence type="predicted"/>
<accession>A0A502KNV9</accession>
<protein>
    <submittedName>
        <fullName evidence="2">GIY-YIG nuclease family protein</fullName>
    </submittedName>
</protein>